<keyword evidence="3" id="KW-1185">Reference proteome</keyword>
<reference evidence="2 3" key="1">
    <citation type="submission" date="2023-09" db="EMBL/GenBank/DDBJ databases">
        <authorList>
            <person name="Wang M."/>
        </authorList>
    </citation>
    <scope>NUCLEOTIDE SEQUENCE [LARGE SCALE GENOMIC DNA]</scope>
    <source>
        <strain evidence="2">GT-2023</strain>
        <tissue evidence="2">Liver</tissue>
    </source>
</reference>
<organism evidence="2 3">
    <name type="scientific">Cirrhinus molitorella</name>
    <name type="common">mud carp</name>
    <dbReference type="NCBI Taxonomy" id="172907"/>
    <lineage>
        <taxon>Eukaryota</taxon>
        <taxon>Metazoa</taxon>
        <taxon>Chordata</taxon>
        <taxon>Craniata</taxon>
        <taxon>Vertebrata</taxon>
        <taxon>Euteleostomi</taxon>
        <taxon>Actinopterygii</taxon>
        <taxon>Neopterygii</taxon>
        <taxon>Teleostei</taxon>
        <taxon>Ostariophysi</taxon>
        <taxon>Cypriniformes</taxon>
        <taxon>Cyprinidae</taxon>
        <taxon>Labeoninae</taxon>
        <taxon>Labeonini</taxon>
        <taxon>Cirrhinus</taxon>
    </lineage>
</organism>
<feature type="region of interest" description="Disordered" evidence="1">
    <location>
        <begin position="1"/>
        <end position="24"/>
    </location>
</feature>
<evidence type="ECO:0000313" key="3">
    <source>
        <dbReference type="Proteomes" id="UP001558613"/>
    </source>
</evidence>
<proteinExistence type="predicted"/>
<dbReference type="EMBL" id="JAYMGO010000012">
    <property type="protein sequence ID" value="KAL1263816.1"/>
    <property type="molecule type" value="Genomic_DNA"/>
</dbReference>
<name>A0ABR3MHJ9_9TELE</name>
<gene>
    <name evidence="2" type="ORF">QQF64_004171</name>
</gene>
<sequence length="120" mass="13418">MADTWKSSRRLRNPGARQMMQRSQEDKILTSANAAFMRCCNCTAGSASSDYPVPFCSFLYKHPLVAAEPMMQHTNRPHQQRIAAVGFSTGVSRRSVSVAHPLRLCSLWSGIFENQSSRIV</sequence>
<accession>A0ABR3MHJ9</accession>
<evidence type="ECO:0000313" key="2">
    <source>
        <dbReference type="EMBL" id="KAL1263816.1"/>
    </source>
</evidence>
<dbReference type="Proteomes" id="UP001558613">
    <property type="component" value="Unassembled WGS sequence"/>
</dbReference>
<comment type="caution">
    <text evidence="2">The sequence shown here is derived from an EMBL/GenBank/DDBJ whole genome shotgun (WGS) entry which is preliminary data.</text>
</comment>
<evidence type="ECO:0000256" key="1">
    <source>
        <dbReference type="SAM" id="MobiDB-lite"/>
    </source>
</evidence>
<protein>
    <submittedName>
        <fullName evidence="2">Uncharacterized protein</fullName>
    </submittedName>
</protein>